<keyword evidence="3" id="KW-0520">NAD</keyword>
<dbReference type="InterPro" id="IPR002745">
    <property type="entry name" value="Ptrans_KptA/Tpt1"/>
</dbReference>
<evidence type="ECO:0000256" key="2">
    <source>
        <dbReference type="ARBA" id="ARBA00022679"/>
    </source>
</evidence>
<dbReference type="SUPFAM" id="SSF56399">
    <property type="entry name" value="ADP-ribosylation"/>
    <property type="match status" value="1"/>
</dbReference>
<dbReference type="Gene3D" id="3.20.170.30">
    <property type="match status" value="1"/>
</dbReference>
<dbReference type="PANTHER" id="PTHR12684:SF2">
    <property type="entry name" value="TRNA 2'-PHOSPHOTRANSFERASE 1"/>
    <property type="match status" value="1"/>
</dbReference>
<comment type="caution">
    <text evidence="4">The sequence shown here is derived from an EMBL/GenBank/DDBJ whole genome shotgun (WGS) entry which is preliminary data.</text>
</comment>
<comment type="similarity">
    <text evidence="1">Belongs to the KptA/TPT1 family.</text>
</comment>
<gene>
    <name evidence="4" type="ORF">LOD99_9289</name>
</gene>
<organism evidence="4 5">
    <name type="scientific">Oopsacas minuta</name>
    <dbReference type="NCBI Taxonomy" id="111878"/>
    <lineage>
        <taxon>Eukaryota</taxon>
        <taxon>Metazoa</taxon>
        <taxon>Porifera</taxon>
        <taxon>Hexactinellida</taxon>
        <taxon>Hexasterophora</taxon>
        <taxon>Lyssacinosida</taxon>
        <taxon>Leucopsacidae</taxon>
        <taxon>Oopsacas</taxon>
    </lineage>
</organism>
<evidence type="ECO:0000313" key="4">
    <source>
        <dbReference type="EMBL" id="KAI6646337.1"/>
    </source>
</evidence>
<dbReference type="EMBL" id="JAKMXF010000356">
    <property type="protein sequence ID" value="KAI6646337.1"/>
    <property type="molecule type" value="Genomic_DNA"/>
</dbReference>
<accession>A0AAV7JC34</accession>
<name>A0AAV7JC34_9METZ</name>
<dbReference type="GO" id="GO:0006388">
    <property type="term" value="P:tRNA splicing, via endonucleolytic cleavage and ligation"/>
    <property type="evidence" value="ECO:0007669"/>
    <property type="project" value="TreeGrafter"/>
</dbReference>
<dbReference type="GO" id="GO:0000215">
    <property type="term" value="F:tRNA 2'-phosphotransferase activity"/>
    <property type="evidence" value="ECO:0007669"/>
    <property type="project" value="TreeGrafter"/>
</dbReference>
<evidence type="ECO:0000313" key="5">
    <source>
        <dbReference type="Proteomes" id="UP001165289"/>
    </source>
</evidence>
<protein>
    <submittedName>
        <fullName evidence="4">tRNA 2'-phosphotransferase 1-like isoform X1</fullName>
    </submittedName>
</protein>
<dbReference type="InterPro" id="IPR042081">
    <property type="entry name" value="RNA_2'-PTrans_C"/>
</dbReference>
<dbReference type="Proteomes" id="UP001165289">
    <property type="component" value="Unassembled WGS sequence"/>
</dbReference>
<proteinExistence type="inferred from homology"/>
<evidence type="ECO:0000256" key="3">
    <source>
        <dbReference type="ARBA" id="ARBA00023027"/>
    </source>
</evidence>
<keyword evidence="5" id="KW-1185">Reference proteome</keyword>
<dbReference type="AlphaFoldDB" id="A0AAV7JC34"/>
<evidence type="ECO:0000256" key="1">
    <source>
        <dbReference type="ARBA" id="ARBA00009836"/>
    </source>
</evidence>
<reference evidence="4 5" key="1">
    <citation type="journal article" date="2023" name="BMC Biol.">
        <title>The compact genome of the sponge Oopsacas minuta (Hexactinellida) is lacking key metazoan core genes.</title>
        <authorList>
            <person name="Santini S."/>
            <person name="Schenkelaars Q."/>
            <person name="Jourda C."/>
            <person name="Duchesne M."/>
            <person name="Belahbib H."/>
            <person name="Rocher C."/>
            <person name="Selva M."/>
            <person name="Riesgo A."/>
            <person name="Vervoort M."/>
            <person name="Leys S.P."/>
            <person name="Kodjabachian L."/>
            <person name="Le Bivic A."/>
            <person name="Borchiellini C."/>
            <person name="Claverie J.M."/>
            <person name="Renard E."/>
        </authorList>
    </citation>
    <scope>NUCLEOTIDE SEQUENCE [LARGE SCALE GENOMIC DNA]</scope>
    <source>
        <strain evidence="4">SPO-2</strain>
    </source>
</reference>
<sequence length="130" mass="14448">MEMGHNTSQKHGIELELIEVTDPTQYPVVIHGTYNRCIQAILYKGLSKMGRNHIHFAPGMPGADDVISGMRASCQVVIQIDLALAMQDGYHFYLSDNNVILCPGNENGMLPKKYFKSIVDRKSGVKIPIC</sequence>
<dbReference type="PANTHER" id="PTHR12684">
    <property type="entry name" value="PUTATIVE PHOSPHOTRANSFERASE"/>
    <property type="match status" value="1"/>
</dbReference>
<keyword evidence="2" id="KW-0808">Transferase</keyword>
<dbReference type="Pfam" id="PF01885">
    <property type="entry name" value="PTS_2-RNA"/>
    <property type="match status" value="1"/>
</dbReference>